<name>A0A0Q9ZEQ3_9FLAO</name>
<dbReference type="RefSeq" id="WP_057482415.1">
    <property type="nucleotide sequence ID" value="NZ_BMWR01000004.1"/>
</dbReference>
<accession>A0A0Q9ZEQ3</accession>
<evidence type="ECO:0008006" key="4">
    <source>
        <dbReference type="Google" id="ProtNLM"/>
    </source>
</evidence>
<dbReference type="AlphaFoldDB" id="A0A0Q9ZEQ3"/>
<dbReference type="OrthoDB" id="1451302at2"/>
<proteinExistence type="predicted"/>
<evidence type="ECO:0000313" key="3">
    <source>
        <dbReference type="Proteomes" id="UP000051643"/>
    </source>
</evidence>
<organism evidence="2 3">
    <name type="scientific">Salegentibacter mishustinae</name>
    <dbReference type="NCBI Taxonomy" id="270918"/>
    <lineage>
        <taxon>Bacteria</taxon>
        <taxon>Pseudomonadati</taxon>
        <taxon>Bacteroidota</taxon>
        <taxon>Flavobacteriia</taxon>
        <taxon>Flavobacteriales</taxon>
        <taxon>Flavobacteriaceae</taxon>
        <taxon>Salegentibacter</taxon>
    </lineage>
</organism>
<protein>
    <recommendedName>
        <fullName evidence="4">Autotransporter domain-containing protein</fullName>
    </recommendedName>
</protein>
<dbReference type="Proteomes" id="UP000051643">
    <property type="component" value="Unassembled WGS sequence"/>
</dbReference>
<evidence type="ECO:0000313" key="2">
    <source>
        <dbReference type="EMBL" id="KRG27742.1"/>
    </source>
</evidence>
<dbReference type="EMBL" id="LKTP01000034">
    <property type="protein sequence ID" value="KRG27742.1"/>
    <property type="molecule type" value="Genomic_DNA"/>
</dbReference>
<feature type="signal peptide" evidence="1">
    <location>
        <begin position="1"/>
        <end position="20"/>
    </location>
</feature>
<dbReference type="SUPFAM" id="SSF56925">
    <property type="entry name" value="OMPA-like"/>
    <property type="match status" value="1"/>
</dbReference>
<keyword evidence="1" id="KW-0732">Signal</keyword>
<comment type="caution">
    <text evidence="2">The sequence shown here is derived from an EMBL/GenBank/DDBJ whole genome shotgun (WGS) entry which is preliminary data.</text>
</comment>
<feature type="chain" id="PRO_5006389395" description="Autotransporter domain-containing protein" evidence="1">
    <location>
        <begin position="21"/>
        <end position="212"/>
    </location>
</feature>
<gene>
    <name evidence="2" type="ORF">APR42_08275</name>
</gene>
<reference evidence="2" key="1">
    <citation type="submission" date="2015-10" db="EMBL/GenBank/DDBJ databases">
        <title>Draft genome sequence of Salegentibacter mishustinae KCTC 12263.</title>
        <authorList>
            <person name="Lin W."/>
            <person name="Zheng Q."/>
        </authorList>
    </citation>
    <scope>NUCLEOTIDE SEQUENCE [LARGE SCALE GENOMIC DNA]</scope>
    <source>
        <strain evidence="2">KCTC 12263</strain>
    </source>
</reference>
<sequence length="212" mass="23980">MSSTFKLFLFAILFPLSLTAQDSIPEPHLNQYVATDPETVFFVGEFFRGYSVNNSSWENYSQLGFGLDFNWFVLPFLTIGGEYSLMGGNLKGEDINNTGAVKGITSHYLGLHLGYYHAFNKEWNLHTLAGFGEVNNVNRAPDSRFVEDGNSLILRSEIGYRFDKTAAIFIKATLRWDRMDIDTPPTLDDYFNKQSLLLLGFGVRLHLQNPNG</sequence>
<dbReference type="InterPro" id="IPR011250">
    <property type="entry name" value="OMP/PagP_B-barrel"/>
</dbReference>
<keyword evidence="3" id="KW-1185">Reference proteome</keyword>
<dbReference type="STRING" id="270918.APR42_08275"/>
<evidence type="ECO:0000256" key="1">
    <source>
        <dbReference type="SAM" id="SignalP"/>
    </source>
</evidence>